<comment type="subcellular location">
    <subcellularLocation>
        <location evidence="1">Nucleus</location>
    </subcellularLocation>
</comment>
<evidence type="ECO:0000256" key="2">
    <source>
        <dbReference type="ARBA" id="ARBA00022741"/>
    </source>
</evidence>
<sequence length="166" mass="19205">MYPHQYEAFEYMWKNIAGDIDLERLRQPLSDSKGGCIISHPPGTEKTPITIIFLQSHLKLFTKSRSVIIAPSSLLLNREAEIHKLERNPSYAKPIREILLHYLCIVVLKKVHTARNEQNLVWKALKKIKTEKLIVSCGISFQNNIKELYNFLYVVSPKFAADLEQK</sequence>
<dbReference type="HOGENOM" id="CLU_100786_0_0_1"/>
<dbReference type="SUPFAM" id="SSF52540">
    <property type="entry name" value="P-loop containing nucleoside triphosphate hydrolases"/>
    <property type="match status" value="1"/>
</dbReference>
<keyword evidence="5" id="KW-0539">Nucleus</keyword>
<evidence type="ECO:0008006" key="8">
    <source>
        <dbReference type="Google" id="ProtNLM"/>
    </source>
</evidence>
<accession>K4BH12</accession>
<dbReference type="InterPro" id="IPR038718">
    <property type="entry name" value="SNF2-like_sf"/>
</dbReference>
<dbReference type="Gramene" id="Solyc03g061640.1.1">
    <property type="protein sequence ID" value="Solyc03g061640.1.1"/>
    <property type="gene ID" value="Solyc03g061640.1"/>
</dbReference>
<dbReference type="InterPro" id="IPR027417">
    <property type="entry name" value="P-loop_NTPase"/>
</dbReference>
<dbReference type="Gene3D" id="3.40.50.300">
    <property type="entry name" value="P-loop containing nucleotide triphosphate hydrolases"/>
    <property type="match status" value="1"/>
</dbReference>
<dbReference type="InterPro" id="IPR044567">
    <property type="entry name" value="CLSY/DRD1"/>
</dbReference>
<evidence type="ECO:0000256" key="5">
    <source>
        <dbReference type="ARBA" id="ARBA00023242"/>
    </source>
</evidence>
<evidence type="ECO:0000256" key="4">
    <source>
        <dbReference type="ARBA" id="ARBA00022840"/>
    </source>
</evidence>
<proteinExistence type="predicted"/>
<evidence type="ECO:0000313" key="7">
    <source>
        <dbReference type="Proteomes" id="UP000004994"/>
    </source>
</evidence>
<keyword evidence="3" id="KW-0378">Hydrolase</keyword>
<dbReference type="PANTHER" id="PTHR45821">
    <property type="entry name" value="SNF2 DOMAIN-CONTAINING PROTEIN CLASSY 2-RELATED"/>
    <property type="match status" value="1"/>
</dbReference>
<dbReference type="eggNOG" id="KOG0390">
    <property type="taxonomic scope" value="Eukaryota"/>
</dbReference>
<dbReference type="PaxDb" id="4081-Solyc03g061640.1.1"/>
<dbReference type="STRING" id="4081.K4BH12"/>
<dbReference type="PhylomeDB" id="K4BH12"/>
<name>K4BH12_SOLLC</name>
<dbReference type="SMR" id="K4BH12"/>
<keyword evidence="7" id="KW-1185">Reference proteome</keyword>
<dbReference type="GO" id="GO:0005634">
    <property type="term" value="C:nucleus"/>
    <property type="evidence" value="ECO:0007669"/>
    <property type="project" value="UniProtKB-SubCell"/>
</dbReference>
<dbReference type="PANTHER" id="PTHR45821:SF14">
    <property type="entry name" value="HELICASE C-TERMINAL DOMAIN-CONTAINING PROTEIN"/>
    <property type="match status" value="1"/>
</dbReference>
<dbReference type="InParanoid" id="K4BH12"/>
<dbReference type="EnsemblPlants" id="Solyc03g061640.1.1">
    <property type="protein sequence ID" value="Solyc03g061640.1.1"/>
    <property type="gene ID" value="Solyc03g061640.1"/>
</dbReference>
<dbReference type="GO" id="GO:0004386">
    <property type="term" value="F:helicase activity"/>
    <property type="evidence" value="ECO:0007669"/>
    <property type="project" value="UniProtKB-KW"/>
</dbReference>
<evidence type="ECO:0000256" key="1">
    <source>
        <dbReference type="ARBA" id="ARBA00004123"/>
    </source>
</evidence>
<dbReference type="Proteomes" id="UP000004994">
    <property type="component" value="Chromosome 3"/>
</dbReference>
<keyword evidence="2" id="KW-0547">Nucleotide-binding</keyword>
<reference evidence="6" key="2">
    <citation type="submission" date="2015-06" db="UniProtKB">
        <authorList>
            <consortium name="EnsemblPlants"/>
        </authorList>
    </citation>
    <scope>IDENTIFICATION</scope>
    <source>
        <strain evidence="6">cv. Heinz 1706</strain>
    </source>
</reference>
<reference evidence="6" key="1">
    <citation type="journal article" date="2012" name="Nature">
        <title>The tomato genome sequence provides insights into fleshy fruit evolution.</title>
        <authorList>
            <consortium name="Tomato Genome Consortium"/>
        </authorList>
    </citation>
    <scope>NUCLEOTIDE SEQUENCE [LARGE SCALE GENOMIC DNA]</scope>
    <source>
        <strain evidence="6">cv. Heinz 1706</strain>
    </source>
</reference>
<dbReference type="AlphaFoldDB" id="K4BH12"/>
<protein>
    <recommendedName>
        <fullName evidence="8">SNF2 N-terminal domain-containing protein</fullName>
    </recommendedName>
</protein>
<evidence type="ECO:0000256" key="3">
    <source>
        <dbReference type="ARBA" id="ARBA00022806"/>
    </source>
</evidence>
<dbReference type="GO" id="GO:0080188">
    <property type="term" value="P:gene silencing by siRNA-directed DNA methylation"/>
    <property type="evidence" value="ECO:0007669"/>
    <property type="project" value="InterPro"/>
</dbReference>
<organism evidence="6">
    <name type="scientific">Solanum lycopersicum</name>
    <name type="common">Tomato</name>
    <name type="synonym">Lycopersicon esculentum</name>
    <dbReference type="NCBI Taxonomy" id="4081"/>
    <lineage>
        <taxon>Eukaryota</taxon>
        <taxon>Viridiplantae</taxon>
        <taxon>Streptophyta</taxon>
        <taxon>Embryophyta</taxon>
        <taxon>Tracheophyta</taxon>
        <taxon>Spermatophyta</taxon>
        <taxon>Magnoliopsida</taxon>
        <taxon>eudicotyledons</taxon>
        <taxon>Gunneridae</taxon>
        <taxon>Pentapetalae</taxon>
        <taxon>asterids</taxon>
        <taxon>lamiids</taxon>
        <taxon>Solanales</taxon>
        <taxon>Solanaceae</taxon>
        <taxon>Solanoideae</taxon>
        <taxon>Solaneae</taxon>
        <taxon>Solanum</taxon>
        <taxon>Solanum subgen. Lycopersicon</taxon>
    </lineage>
</organism>
<evidence type="ECO:0000313" key="6">
    <source>
        <dbReference type="EnsemblPlants" id="Solyc03g061640.1.1"/>
    </source>
</evidence>
<dbReference type="Gene3D" id="3.40.50.10810">
    <property type="entry name" value="Tandem AAA-ATPase domain"/>
    <property type="match status" value="1"/>
</dbReference>
<keyword evidence="3" id="KW-0347">Helicase</keyword>
<keyword evidence="4" id="KW-0067">ATP-binding</keyword>
<dbReference type="GO" id="GO:0005524">
    <property type="term" value="F:ATP binding"/>
    <property type="evidence" value="ECO:0007669"/>
    <property type="project" value="UniProtKB-KW"/>
</dbReference>